<comment type="catalytic activity">
    <reaction evidence="6">
        <text>GTP + H2O = GDP + phosphate + H(+)</text>
        <dbReference type="Rhea" id="RHEA:19669"/>
        <dbReference type="ChEBI" id="CHEBI:15377"/>
        <dbReference type="ChEBI" id="CHEBI:15378"/>
        <dbReference type="ChEBI" id="CHEBI:37565"/>
        <dbReference type="ChEBI" id="CHEBI:43474"/>
        <dbReference type="ChEBI" id="CHEBI:58189"/>
    </reaction>
    <physiologicalReaction direction="left-to-right" evidence="6">
        <dbReference type="Rhea" id="RHEA:19670"/>
    </physiologicalReaction>
</comment>
<evidence type="ECO:0000313" key="9">
    <source>
        <dbReference type="EMBL" id="OAM91845.1"/>
    </source>
</evidence>
<dbReference type="SMART" id="SM00833">
    <property type="entry name" value="CobW_C"/>
    <property type="match status" value="1"/>
</dbReference>
<evidence type="ECO:0000313" key="8">
    <source>
        <dbReference type="EMBL" id="OAM90371.1"/>
    </source>
</evidence>
<dbReference type="Pfam" id="PF02492">
    <property type="entry name" value="cobW"/>
    <property type="match status" value="1"/>
</dbReference>
<feature type="domain" description="CobW C-terminal" evidence="7">
    <location>
        <begin position="305"/>
        <end position="420"/>
    </location>
</feature>
<dbReference type="InterPro" id="IPR011629">
    <property type="entry name" value="CobW-like_C"/>
</dbReference>
<dbReference type="GO" id="GO:0000166">
    <property type="term" value="F:nucleotide binding"/>
    <property type="evidence" value="ECO:0007669"/>
    <property type="project" value="UniProtKB-KW"/>
</dbReference>
<keyword evidence="10" id="KW-1185">Reference proteome</keyword>
<dbReference type="InterPro" id="IPR051927">
    <property type="entry name" value="Zn_Chap_cDPG_Synth"/>
</dbReference>
<dbReference type="InterPro" id="IPR027417">
    <property type="entry name" value="P-loop_NTPase"/>
</dbReference>
<dbReference type="PANTHER" id="PTHR43603">
    <property type="entry name" value="COBW DOMAIN-CONTAINING PROTEIN DDB_G0274527"/>
    <property type="match status" value="1"/>
</dbReference>
<sequence>MRLFDPSLLGQLASGSKFRPDVTVISGFLGAGKTTLLQQLLKKTPHGLRVAIVVNDLNEINIDALFLEKMLPSESSASIASTVALGNGCVCCTARDALGDAIVELATSGKFDHIIIESSGAAEPRPVTDLFYQTNIVGPRLDEVATLHVLITVVDAAAWFQASLEEHRLNADALGKVVGAHQSLFTLMVEQVECADVIFLNKIDLVTSAESETVSAQIRGLNLRAELIKTKNACLPDGVWPGACRFDPIQTRRGANWMDALNQARKIACSSPELRIRSQTHCVRTPAGKLFPVPGRSDFAARYGLGSFLYTGRKPCAAARLRKFFEQGWPGLVRAKGFFWSVEEPNRIGFLSVAGRETRIDYLGPWAAALVERGSVPFSAIPDSLREFWQEPSGDRRQEIVLIGVNLDADALGRALNEQVISFTHS</sequence>
<dbReference type="EMBL" id="LRRQ01000059">
    <property type="protein sequence ID" value="OAM90371.1"/>
    <property type="molecule type" value="Genomic_DNA"/>
</dbReference>
<dbReference type="AlphaFoldDB" id="A0A178IL21"/>
<evidence type="ECO:0000256" key="1">
    <source>
        <dbReference type="ARBA" id="ARBA00022741"/>
    </source>
</evidence>
<evidence type="ECO:0000313" key="10">
    <source>
        <dbReference type="Proteomes" id="UP000078486"/>
    </source>
</evidence>
<dbReference type="GO" id="GO:0016787">
    <property type="term" value="F:hydrolase activity"/>
    <property type="evidence" value="ECO:0007669"/>
    <property type="project" value="UniProtKB-KW"/>
</dbReference>
<dbReference type="EMBL" id="LRRQ01000007">
    <property type="protein sequence ID" value="OAM91845.1"/>
    <property type="molecule type" value="Genomic_DNA"/>
</dbReference>
<keyword evidence="3" id="KW-0143">Chaperone</keyword>
<dbReference type="PANTHER" id="PTHR43603:SF1">
    <property type="entry name" value="ZINC-REGULATED GTPASE METALLOPROTEIN ACTIVATOR 1"/>
    <property type="match status" value="1"/>
</dbReference>
<dbReference type="Gene3D" id="3.30.1220.10">
    <property type="entry name" value="CobW-like, C-terminal domain"/>
    <property type="match status" value="1"/>
</dbReference>
<reference evidence="8 10" key="1">
    <citation type="submission" date="2016-01" db="EMBL/GenBank/DDBJ databases">
        <title>High potential of lignocellulose degradation of a new Verrucomicrobia species.</title>
        <authorList>
            <person name="Wang Y."/>
            <person name="Shi Y."/>
            <person name="Qiu Z."/>
            <person name="Liu S."/>
            <person name="Yang H."/>
        </authorList>
    </citation>
    <scope>NUCLEOTIDE SEQUENCE [LARGE SCALE GENOMIC DNA]</scope>
    <source>
        <strain evidence="8 10">TSB47</strain>
    </source>
</reference>
<comment type="caution">
    <text evidence="8">The sequence shown here is derived from an EMBL/GenBank/DDBJ whole genome shotgun (WGS) entry which is preliminary data.</text>
</comment>
<name>A0A178IL21_9BACT</name>
<evidence type="ECO:0000256" key="6">
    <source>
        <dbReference type="ARBA" id="ARBA00049117"/>
    </source>
</evidence>
<evidence type="ECO:0000256" key="4">
    <source>
        <dbReference type="ARBA" id="ARBA00034320"/>
    </source>
</evidence>
<dbReference type="Pfam" id="PF07683">
    <property type="entry name" value="CobW_C"/>
    <property type="match status" value="1"/>
</dbReference>
<organism evidence="8 10">
    <name type="scientific">Termitidicoccus mucosus</name>
    <dbReference type="NCBI Taxonomy" id="1184151"/>
    <lineage>
        <taxon>Bacteria</taxon>
        <taxon>Pseudomonadati</taxon>
        <taxon>Verrucomicrobiota</taxon>
        <taxon>Opitutia</taxon>
        <taxon>Opitutales</taxon>
        <taxon>Opitutaceae</taxon>
        <taxon>Termitidicoccus</taxon>
    </lineage>
</organism>
<evidence type="ECO:0000256" key="5">
    <source>
        <dbReference type="ARBA" id="ARBA00045658"/>
    </source>
</evidence>
<dbReference type="SUPFAM" id="SSF90002">
    <property type="entry name" value="Hypothetical protein YjiA, C-terminal domain"/>
    <property type="match status" value="1"/>
</dbReference>
<accession>A0A178IL21</accession>
<keyword evidence="2" id="KW-0378">Hydrolase</keyword>
<proteinExistence type="inferred from homology"/>
<evidence type="ECO:0000256" key="2">
    <source>
        <dbReference type="ARBA" id="ARBA00022801"/>
    </source>
</evidence>
<dbReference type="SUPFAM" id="SSF52540">
    <property type="entry name" value="P-loop containing nucleoside triphosphate hydrolases"/>
    <property type="match status" value="1"/>
</dbReference>
<dbReference type="STRING" id="1184151.AW736_08240"/>
<gene>
    <name evidence="8" type="ORF">AW736_08240</name>
    <name evidence="9" type="ORF">AW736_26665</name>
</gene>
<dbReference type="CDD" id="cd03112">
    <property type="entry name" value="CobW-like"/>
    <property type="match status" value="1"/>
</dbReference>
<keyword evidence="1" id="KW-0547">Nucleotide-binding</keyword>
<evidence type="ECO:0000259" key="7">
    <source>
        <dbReference type="SMART" id="SM00833"/>
    </source>
</evidence>
<dbReference type="Proteomes" id="UP000078486">
    <property type="component" value="Unassembled WGS sequence"/>
</dbReference>
<dbReference type="Gene3D" id="3.40.50.300">
    <property type="entry name" value="P-loop containing nucleotide triphosphate hydrolases"/>
    <property type="match status" value="1"/>
</dbReference>
<evidence type="ECO:0000256" key="3">
    <source>
        <dbReference type="ARBA" id="ARBA00023186"/>
    </source>
</evidence>
<dbReference type="InterPro" id="IPR036627">
    <property type="entry name" value="CobW-likC_sf"/>
</dbReference>
<comment type="function">
    <text evidence="5">Zinc chaperone that directly transfers zinc cofactor to target proteins, thereby activating them. Zinc is transferred from the CXCC motif in the GTPase domain to the zinc binding site in target proteins in a process requiring GTP hydrolysis.</text>
</comment>
<comment type="similarity">
    <text evidence="4">Belongs to the SIMIBI class G3E GTPase family. ZNG1 subfamily.</text>
</comment>
<protein>
    <recommendedName>
        <fullName evidence="7">CobW C-terminal domain-containing protein</fullName>
    </recommendedName>
</protein>
<dbReference type="InterPro" id="IPR003495">
    <property type="entry name" value="CobW/HypB/UreG_nucleotide-bd"/>
</dbReference>